<dbReference type="Proteomes" id="UP000193411">
    <property type="component" value="Unassembled WGS sequence"/>
</dbReference>
<reference evidence="1 2" key="1">
    <citation type="submission" date="2016-07" db="EMBL/GenBank/DDBJ databases">
        <title>Pervasive Adenine N6-methylation of Active Genes in Fungi.</title>
        <authorList>
            <consortium name="DOE Joint Genome Institute"/>
            <person name="Mondo S.J."/>
            <person name="Dannebaum R.O."/>
            <person name="Kuo R.C."/>
            <person name="Labutti K."/>
            <person name="Haridas S."/>
            <person name="Kuo A."/>
            <person name="Salamov A."/>
            <person name="Ahrendt S.R."/>
            <person name="Lipzen A."/>
            <person name="Sullivan W."/>
            <person name="Andreopoulos W.B."/>
            <person name="Clum A."/>
            <person name="Lindquist E."/>
            <person name="Daum C."/>
            <person name="Ramamoorthy G.K."/>
            <person name="Gryganskyi A."/>
            <person name="Culley D."/>
            <person name="Magnuson J.K."/>
            <person name="James T.Y."/>
            <person name="O'Malley M.A."/>
            <person name="Stajich J.E."/>
            <person name="Spatafora J.W."/>
            <person name="Visel A."/>
            <person name="Grigoriev I.V."/>
        </authorList>
    </citation>
    <scope>NUCLEOTIDE SEQUENCE [LARGE SCALE GENOMIC DNA]</scope>
    <source>
        <strain evidence="1 2">PL171</strain>
    </source>
</reference>
<keyword evidence="2" id="KW-1185">Reference proteome</keyword>
<gene>
    <name evidence="1" type="ORF">BCR44DRAFT_51789</name>
</gene>
<sequence>MSSFLTPEGLLLGAFEYGVYSAISRLITVAFLSDLAIRFVYARRIGIYLVADLSSKAGFRIFSANLLHKSNARWVARLQVVALFALAFLVTRGLDIIASTYSSAMQAGRSQRIAFVRTADTSPGARPAVRSATIQRPYNRSDVYHAIHGLVKGAIDVQQPLWPRTIGSLSDAEVAALVLSNDSSMCTAANLDPPPTALPEGSVNATTAIIDRIEPLRTRAKSLFGEDVELIDLRFSGTGPSNNAVNRWPGASLGS</sequence>
<dbReference type="EMBL" id="MCFL01000108">
    <property type="protein sequence ID" value="ORZ30017.1"/>
    <property type="molecule type" value="Genomic_DNA"/>
</dbReference>
<organism evidence="1 2">
    <name type="scientific">Catenaria anguillulae PL171</name>
    <dbReference type="NCBI Taxonomy" id="765915"/>
    <lineage>
        <taxon>Eukaryota</taxon>
        <taxon>Fungi</taxon>
        <taxon>Fungi incertae sedis</taxon>
        <taxon>Blastocladiomycota</taxon>
        <taxon>Blastocladiomycetes</taxon>
        <taxon>Blastocladiales</taxon>
        <taxon>Catenariaceae</taxon>
        <taxon>Catenaria</taxon>
    </lineage>
</organism>
<evidence type="ECO:0000313" key="2">
    <source>
        <dbReference type="Proteomes" id="UP000193411"/>
    </source>
</evidence>
<accession>A0A1Y2H612</accession>
<dbReference type="AlphaFoldDB" id="A0A1Y2H612"/>
<evidence type="ECO:0000313" key="1">
    <source>
        <dbReference type="EMBL" id="ORZ30017.1"/>
    </source>
</evidence>
<proteinExistence type="predicted"/>
<name>A0A1Y2H612_9FUNG</name>
<comment type="caution">
    <text evidence="1">The sequence shown here is derived from an EMBL/GenBank/DDBJ whole genome shotgun (WGS) entry which is preliminary data.</text>
</comment>
<protein>
    <submittedName>
        <fullName evidence="1">Uncharacterized protein</fullName>
    </submittedName>
</protein>